<organism evidence="7 8">
    <name type="scientific">Linum trigynum</name>
    <dbReference type="NCBI Taxonomy" id="586398"/>
    <lineage>
        <taxon>Eukaryota</taxon>
        <taxon>Viridiplantae</taxon>
        <taxon>Streptophyta</taxon>
        <taxon>Embryophyta</taxon>
        <taxon>Tracheophyta</taxon>
        <taxon>Spermatophyta</taxon>
        <taxon>Magnoliopsida</taxon>
        <taxon>eudicotyledons</taxon>
        <taxon>Gunneridae</taxon>
        <taxon>Pentapetalae</taxon>
        <taxon>rosids</taxon>
        <taxon>fabids</taxon>
        <taxon>Malpighiales</taxon>
        <taxon>Linaceae</taxon>
        <taxon>Linum</taxon>
    </lineage>
</organism>
<dbReference type="Proteomes" id="UP001497516">
    <property type="component" value="Chromosome 7"/>
</dbReference>
<protein>
    <submittedName>
        <fullName evidence="7">Uncharacterized protein</fullName>
    </submittedName>
</protein>
<evidence type="ECO:0000256" key="6">
    <source>
        <dbReference type="SAM" id="Phobius"/>
    </source>
</evidence>
<dbReference type="Pfam" id="PF00860">
    <property type="entry name" value="Xan_ur_permease"/>
    <property type="match status" value="1"/>
</dbReference>
<evidence type="ECO:0000313" key="8">
    <source>
        <dbReference type="Proteomes" id="UP001497516"/>
    </source>
</evidence>
<dbReference type="InterPro" id="IPR006043">
    <property type="entry name" value="NCS2"/>
</dbReference>
<evidence type="ECO:0000256" key="2">
    <source>
        <dbReference type="ARBA" id="ARBA00008821"/>
    </source>
</evidence>
<evidence type="ECO:0000256" key="1">
    <source>
        <dbReference type="ARBA" id="ARBA00004141"/>
    </source>
</evidence>
<proteinExistence type="inferred from homology"/>
<gene>
    <name evidence="7" type="ORF">LTRI10_LOCUS41001</name>
</gene>
<feature type="transmembrane region" description="Helical" evidence="6">
    <location>
        <begin position="52"/>
        <end position="69"/>
    </location>
</feature>
<dbReference type="AlphaFoldDB" id="A0AAV2FRC9"/>
<dbReference type="GO" id="GO:0016020">
    <property type="term" value="C:membrane"/>
    <property type="evidence" value="ECO:0007669"/>
    <property type="project" value="UniProtKB-SubCell"/>
</dbReference>
<evidence type="ECO:0000256" key="5">
    <source>
        <dbReference type="ARBA" id="ARBA00023136"/>
    </source>
</evidence>
<name>A0AAV2FRC9_9ROSI</name>
<accession>A0AAV2FRC9</accession>
<dbReference type="PANTHER" id="PTHR11119">
    <property type="entry name" value="XANTHINE-URACIL / VITAMIN C PERMEASE FAMILY MEMBER"/>
    <property type="match status" value="1"/>
</dbReference>
<dbReference type="GO" id="GO:0022857">
    <property type="term" value="F:transmembrane transporter activity"/>
    <property type="evidence" value="ECO:0007669"/>
    <property type="project" value="InterPro"/>
</dbReference>
<reference evidence="7 8" key="1">
    <citation type="submission" date="2024-04" db="EMBL/GenBank/DDBJ databases">
        <authorList>
            <person name="Fracassetti M."/>
        </authorList>
    </citation>
    <scope>NUCLEOTIDE SEQUENCE [LARGE SCALE GENOMIC DNA]</scope>
</reference>
<dbReference type="EMBL" id="OZ034820">
    <property type="protein sequence ID" value="CAL1400901.1"/>
    <property type="molecule type" value="Genomic_DNA"/>
</dbReference>
<evidence type="ECO:0000256" key="4">
    <source>
        <dbReference type="ARBA" id="ARBA00022989"/>
    </source>
</evidence>
<evidence type="ECO:0000256" key="3">
    <source>
        <dbReference type="ARBA" id="ARBA00022692"/>
    </source>
</evidence>
<comment type="subcellular location">
    <subcellularLocation>
        <location evidence="1">Membrane</location>
        <topology evidence="1">Multi-pass membrane protein</topology>
    </subcellularLocation>
</comment>
<keyword evidence="3 6" id="KW-0812">Transmembrane</keyword>
<evidence type="ECO:0000313" key="7">
    <source>
        <dbReference type="EMBL" id="CAL1400901.1"/>
    </source>
</evidence>
<keyword evidence="8" id="KW-1185">Reference proteome</keyword>
<keyword evidence="5 6" id="KW-0472">Membrane</keyword>
<comment type="similarity">
    <text evidence="2">Belongs to the nucleobase:cation symporter-2 (NCS2) (TC 2.A.40) family.</text>
</comment>
<sequence>MFGTLSGCTVSAENVGLLGSTRVGSRRVIQIAAGFMIFFSILGKFGALFASVPFPIFVALYCVLFGLVGE</sequence>
<keyword evidence="4 6" id="KW-1133">Transmembrane helix</keyword>